<feature type="transmembrane region" description="Helical" evidence="1">
    <location>
        <begin position="100"/>
        <end position="117"/>
    </location>
</feature>
<keyword evidence="3" id="KW-1185">Reference proteome</keyword>
<reference evidence="2 3" key="2">
    <citation type="submission" date="2020-03" db="EMBL/GenBank/DDBJ databases">
        <authorList>
            <person name="Ichikawa N."/>
            <person name="Kimura A."/>
            <person name="Kitahashi Y."/>
            <person name="Uohara A."/>
        </authorList>
    </citation>
    <scope>NUCLEOTIDE SEQUENCE [LARGE SCALE GENOMIC DNA]</scope>
    <source>
        <strain evidence="2 3">NBRC 107702</strain>
    </source>
</reference>
<keyword evidence="1" id="KW-0812">Transmembrane</keyword>
<dbReference type="AlphaFoldDB" id="A0A6F8XN40"/>
<name>A0A6F8XN40_9ACTN</name>
<feature type="transmembrane region" description="Helical" evidence="1">
    <location>
        <begin position="45"/>
        <end position="64"/>
    </location>
</feature>
<dbReference type="Proteomes" id="UP000502508">
    <property type="component" value="Chromosome"/>
</dbReference>
<keyword evidence="1" id="KW-0472">Membrane</keyword>
<keyword evidence="1" id="KW-1133">Transmembrane helix</keyword>
<evidence type="ECO:0000313" key="3">
    <source>
        <dbReference type="Proteomes" id="UP000502508"/>
    </source>
</evidence>
<evidence type="ECO:0000313" key="2">
    <source>
        <dbReference type="EMBL" id="BCB75252.1"/>
    </source>
</evidence>
<gene>
    <name evidence="2" type="ORF">Pflav_016620</name>
</gene>
<evidence type="ECO:0008006" key="4">
    <source>
        <dbReference type="Google" id="ProtNLM"/>
    </source>
</evidence>
<feature type="transmembrane region" description="Helical" evidence="1">
    <location>
        <begin position="12"/>
        <end position="33"/>
    </location>
</feature>
<dbReference type="KEGG" id="pfla:Pflav_016620"/>
<reference evidence="2 3" key="1">
    <citation type="submission" date="2020-03" db="EMBL/GenBank/DDBJ databases">
        <title>Whole genome shotgun sequence of Phytohabitans flavus NBRC 107702.</title>
        <authorList>
            <person name="Komaki H."/>
            <person name="Tamura T."/>
        </authorList>
    </citation>
    <scope>NUCLEOTIDE SEQUENCE [LARGE SCALE GENOMIC DNA]</scope>
    <source>
        <strain evidence="2 3">NBRC 107702</strain>
    </source>
</reference>
<dbReference type="RefSeq" id="WP_173034930.1">
    <property type="nucleotide sequence ID" value="NZ_AP022870.1"/>
</dbReference>
<sequence length="142" mass="15650">MGRFLWHYVEMIIAMAVGMLVLGLARGGVLGLFGAELSSTSQPELAALLMAFDMSVGMVVWMRFRGHGWASTMEMVAAMFAPVVLLAPFTLAGLMSGHALMMVMHIAMLPLMLAVMLRRRAEYSRGHREHRQDQRAAEELAG</sequence>
<proteinExistence type="predicted"/>
<feature type="transmembrane region" description="Helical" evidence="1">
    <location>
        <begin position="76"/>
        <end position="94"/>
    </location>
</feature>
<accession>A0A6F8XN40</accession>
<dbReference type="EMBL" id="AP022870">
    <property type="protein sequence ID" value="BCB75252.1"/>
    <property type="molecule type" value="Genomic_DNA"/>
</dbReference>
<organism evidence="2 3">
    <name type="scientific">Phytohabitans flavus</name>
    <dbReference type="NCBI Taxonomy" id="1076124"/>
    <lineage>
        <taxon>Bacteria</taxon>
        <taxon>Bacillati</taxon>
        <taxon>Actinomycetota</taxon>
        <taxon>Actinomycetes</taxon>
        <taxon>Micromonosporales</taxon>
        <taxon>Micromonosporaceae</taxon>
    </lineage>
</organism>
<protein>
    <recommendedName>
        <fullName evidence="4">Flagellar biosynthetic protein FliP</fullName>
    </recommendedName>
</protein>
<evidence type="ECO:0000256" key="1">
    <source>
        <dbReference type="SAM" id="Phobius"/>
    </source>
</evidence>